<protein>
    <submittedName>
        <fullName evidence="1">Uncharacterized protein</fullName>
    </submittedName>
</protein>
<sequence>MQGAPGWRGAIRIARSDIGRKLGVPLVNGLGIARAVGAVFVETRAGFVQFLHLLRAGLASSRLRLEGRVNGTGMAKERSPGAGATQEFFRFDAGFAQRRLKIMLHHSSGRLPCLARHTEHGALSRPGITDDNAKIAPVRDMHQRIDLLAGKDQPALFGTRKRGLPVPVADLVQFLLGH</sequence>
<reference evidence="1 2" key="1">
    <citation type="journal article" date="2014" name="Int. J. Syst. Evol. Microbiol.">
        <title>Complete genome sequence of Corynebacterium casei LMG S-19264T (=DSM 44701T), isolated from a smear-ripened cheese.</title>
        <authorList>
            <consortium name="US DOE Joint Genome Institute (JGI-PGF)"/>
            <person name="Walter F."/>
            <person name="Albersmeier A."/>
            <person name="Kalinowski J."/>
            <person name="Ruckert C."/>
        </authorList>
    </citation>
    <scope>NUCLEOTIDE SEQUENCE [LARGE SCALE GENOMIC DNA]</scope>
    <source>
        <strain evidence="1 2">CGMCC 1.15896</strain>
    </source>
</reference>
<dbReference type="AlphaFoldDB" id="A0A916VVK6"/>
<keyword evidence="2" id="KW-1185">Reference proteome</keyword>
<comment type="caution">
    <text evidence="1">The sequence shown here is derived from an EMBL/GenBank/DDBJ whole genome shotgun (WGS) entry which is preliminary data.</text>
</comment>
<evidence type="ECO:0000313" key="1">
    <source>
        <dbReference type="EMBL" id="GGA40893.1"/>
    </source>
</evidence>
<evidence type="ECO:0000313" key="2">
    <source>
        <dbReference type="Proteomes" id="UP000596977"/>
    </source>
</evidence>
<organism evidence="1 2">
    <name type="scientific">Pelagibacterium lentulum</name>
    <dbReference type="NCBI Taxonomy" id="2029865"/>
    <lineage>
        <taxon>Bacteria</taxon>
        <taxon>Pseudomonadati</taxon>
        <taxon>Pseudomonadota</taxon>
        <taxon>Alphaproteobacteria</taxon>
        <taxon>Hyphomicrobiales</taxon>
        <taxon>Devosiaceae</taxon>
        <taxon>Pelagibacterium</taxon>
    </lineage>
</organism>
<name>A0A916VVK6_9HYPH</name>
<dbReference type="Proteomes" id="UP000596977">
    <property type="component" value="Unassembled WGS sequence"/>
</dbReference>
<gene>
    <name evidence="1" type="ORF">GCM10011499_08090</name>
</gene>
<accession>A0A916VVK6</accession>
<proteinExistence type="predicted"/>
<dbReference type="EMBL" id="BMKB01000001">
    <property type="protein sequence ID" value="GGA40893.1"/>
    <property type="molecule type" value="Genomic_DNA"/>
</dbReference>